<evidence type="ECO:0000256" key="6">
    <source>
        <dbReference type="ARBA" id="ARBA00022840"/>
    </source>
</evidence>
<dbReference type="GO" id="GO:0005524">
    <property type="term" value="F:ATP binding"/>
    <property type="evidence" value="ECO:0007669"/>
    <property type="project" value="UniProtKB-KW"/>
</dbReference>
<evidence type="ECO:0000313" key="10">
    <source>
        <dbReference type="EMBL" id="VDN32277.1"/>
    </source>
</evidence>
<dbReference type="GO" id="GO:0040022">
    <property type="term" value="P:feminization of hermaphroditic germ-line"/>
    <property type="evidence" value="ECO:0007669"/>
    <property type="project" value="UniProtKB-ARBA"/>
</dbReference>
<dbReference type="Gene3D" id="3.40.50.300">
    <property type="entry name" value="P-loop containing nucleotide triphosphate hydrolases"/>
    <property type="match status" value="1"/>
</dbReference>
<evidence type="ECO:0000259" key="9">
    <source>
        <dbReference type="PROSITE" id="PS51194"/>
    </source>
</evidence>
<dbReference type="Proteomes" id="UP000271098">
    <property type="component" value="Unassembled WGS sequence"/>
</dbReference>
<organism evidence="12">
    <name type="scientific">Gongylonema pulchrum</name>
    <dbReference type="NCBI Taxonomy" id="637853"/>
    <lineage>
        <taxon>Eukaryota</taxon>
        <taxon>Metazoa</taxon>
        <taxon>Ecdysozoa</taxon>
        <taxon>Nematoda</taxon>
        <taxon>Chromadorea</taxon>
        <taxon>Rhabditida</taxon>
        <taxon>Spirurina</taxon>
        <taxon>Spiruromorpha</taxon>
        <taxon>Spiruroidea</taxon>
        <taxon>Gongylonematidae</taxon>
        <taxon>Gongylonema</taxon>
    </lineage>
</organism>
<dbReference type="Pfam" id="PF07717">
    <property type="entry name" value="OB_NTP_bind"/>
    <property type="match status" value="1"/>
</dbReference>
<gene>
    <name evidence="10" type="ORF">GPUH_LOCUS18696</name>
</gene>
<dbReference type="GO" id="GO:0003723">
    <property type="term" value="F:RNA binding"/>
    <property type="evidence" value="ECO:0007669"/>
    <property type="project" value="TreeGrafter"/>
</dbReference>
<dbReference type="AlphaFoldDB" id="A0A183ECK5"/>
<dbReference type="Pfam" id="PF04408">
    <property type="entry name" value="WHD_HA2"/>
    <property type="match status" value="1"/>
</dbReference>
<dbReference type="EC" id="3.6.4.13" evidence="1"/>
<dbReference type="Pfam" id="PF00271">
    <property type="entry name" value="Helicase_C"/>
    <property type="match status" value="1"/>
</dbReference>
<dbReference type="InterPro" id="IPR011709">
    <property type="entry name" value="DEAD-box_helicase_OB_fold"/>
</dbReference>
<keyword evidence="7" id="KW-0508">mRNA splicing</keyword>
<dbReference type="EMBL" id="UYRT01087189">
    <property type="protein sequence ID" value="VDN32277.1"/>
    <property type="molecule type" value="Genomic_DNA"/>
</dbReference>
<dbReference type="GO" id="GO:0071013">
    <property type="term" value="C:catalytic step 2 spliceosome"/>
    <property type="evidence" value="ECO:0007669"/>
    <property type="project" value="TreeGrafter"/>
</dbReference>
<dbReference type="CDD" id="cd18791">
    <property type="entry name" value="SF2_C_RHA"/>
    <property type="match status" value="1"/>
</dbReference>
<dbReference type="FunFam" id="1.10.10.2130:FF:000001">
    <property type="entry name" value="Pre-mRNA-splicing factor ATP-dependent RNA helicase"/>
    <property type="match status" value="1"/>
</dbReference>
<evidence type="ECO:0000256" key="4">
    <source>
        <dbReference type="ARBA" id="ARBA00022801"/>
    </source>
</evidence>
<keyword evidence="3" id="KW-0547">Nucleotide-binding</keyword>
<evidence type="ECO:0000313" key="11">
    <source>
        <dbReference type="Proteomes" id="UP000271098"/>
    </source>
</evidence>
<evidence type="ECO:0000256" key="1">
    <source>
        <dbReference type="ARBA" id="ARBA00012552"/>
    </source>
</evidence>
<keyword evidence="6" id="KW-0067">ATP-binding</keyword>
<keyword evidence="11" id="KW-1185">Reference proteome</keyword>
<feature type="domain" description="Helicase C-terminal" evidence="9">
    <location>
        <begin position="1"/>
        <end position="152"/>
    </location>
</feature>
<dbReference type="InterPro" id="IPR001650">
    <property type="entry name" value="Helicase_C-like"/>
</dbReference>
<evidence type="ECO:0000256" key="5">
    <source>
        <dbReference type="ARBA" id="ARBA00022806"/>
    </source>
</evidence>
<reference evidence="10 11" key="2">
    <citation type="submission" date="2018-11" db="EMBL/GenBank/DDBJ databases">
        <authorList>
            <consortium name="Pathogen Informatics"/>
        </authorList>
    </citation>
    <scope>NUCLEOTIDE SEQUENCE [LARGE SCALE GENOMIC DNA]</scope>
</reference>
<dbReference type="GO" id="GO:0016787">
    <property type="term" value="F:hydrolase activity"/>
    <property type="evidence" value="ECO:0007669"/>
    <property type="project" value="UniProtKB-KW"/>
</dbReference>
<dbReference type="InterPro" id="IPR007502">
    <property type="entry name" value="Helicase-assoc_dom"/>
</dbReference>
<dbReference type="GO" id="GO:0006397">
    <property type="term" value="P:mRNA processing"/>
    <property type="evidence" value="ECO:0007669"/>
    <property type="project" value="UniProtKB-KW"/>
</dbReference>
<dbReference type="SUPFAM" id="SSF52540">
    <property type="entry name" value="P-loop containing nucleoside triphosphate hydrolases"/>
    <property type="match status" value="1"/>
</dbReference>
<keyword evidence="2" id="KW-0507">mRNA processing</keyword>
<evidence type="ECO:0000256" key="2">
    <source>
        <dbReference type="ARBA" id="ARBA00022664"/>
    </source>
</evidence>
<dbReference type="FunFam" id="1.20.120.1080:FF:000001">
    <property type="entry name" value="Pre-mRNA-splicing factor ATP-dependent RNA helicase"/>
    <property type="match status" value="1"/>
</dbReference>
<evidence type="ECO:0000256" key="7">
    <source>
        <dbReference type="ARBA" id="ARBA00023187"/>
    </source>
</evidence>
<dbReference type="Gene3D" id="1.20.120.1080">
    <property type="match status" value="1"/>
</dbReference>
<dbReference type="PROSITE" id="PS51194">
    <property type="entry name" value="HELICASE_CTER"/>
    <property type="match status" value="1"/>
</dbReference>
<dbReference type="Pfam" id="PF21010">
    <property type="entry name" value="HA2_C"/>
    <property type="match status" value="1"/>
</dbReference>
<proteinExistence type="predicted"/>
<keyword evidence="4" id="KW-0378">Hydrolase</keyword>
<dbReference type="SMART" id="SM00490">
    <property type="entry name" value="HELICc"/>
    <property type="match status" value="1"/>
</dbReference>
<protein>
    <recommendedName>
        <fullName evidence="1">RNA helicase</fullName>
        <ecNumber evidence="1">3.6.4.13</ecNumber>
    </recommendedName>
</protein>
<evidence type="ECO:0000256" key="3">
    <source>
        <dbReference type="ARBA" id="ARBA00022741"/>
    </source>
</evidence>
<dbReference type="PANTHER" id="PTHR18934">
    <property type="entry name" value="ATP-DEPENDENT RNA HELICASE"/>
    <property type="match status" value="1"/>
</dbReference>
<dbReference type="WBParaSite" id="GPUH_0001872101-mRNA-1">
    <property type="protein sequence ID" value="GPUH_0001872101-mRNA-1"/>
    <property type="gene ID" value="GPUH_0001872101"/>
</dbReference>
<sequence length="385" mass="43715">MQGIEPESLLERTKYLGKRIKELIVLPIYANLPSDLQARIFDPTPPNARKVVLATNIAETSVTIDGISYVIDPGFSKQNSFDARSGVEHLHVVTISKAAANQRAGRAGRTGPGKCFRLYTAWAYKNELEDQPIPEIQRINLGNVVLMLKSLGIHDLVHFDYLDPPPQETLVIALEQLYALGALNHRGELTKLGRRMAEFPCDPCMSKMIIASEKYGCSEEIITVASMLSCNAAVFYRPKALIIHADAARKGFWIPGGDHLTLLNVYNRWRDSNYSSQWCIENFVQHRTMKRARDVRDQLEGLLERVEIEQVSNNDSIAIRKAITAGYFYNCAKLDSSGHYKTVKNKHTVHIHPNSSLFEETPRWMIYFELVFTSKEFMREVKPNF</sequence>
<evidence type="ECO:0000256" key="8">
    <source>
        <dbReference type="ARBA" id="ARBA00047984"/>
    </source>
</evidence>
<dbReference type="GO" id="GO:0003724">
    <property type="term" value="F:RNA helicase activity"/>
    <property type="evidence" value="ECO:0007669"/>
    <property type="project" value="UniProtKB-EC"/>
</dbReference>
<dbReference type="OrthoDB" id="10253254at2759"/>
<dbReference type="GO" id="GO:0008380">
    <property type="term" value="P:RNA splicing"/>
    <property type="evidence" value="ECO:0007669"/>
    <property type="project" value="UniProtKB-KW"/>
</dbReference>
<name>A0A183ECK5_9BILA</name>
<dbReference type="PANTHER" id="PTHR18934:SF83">
    <property type="entry name" value="PRE-MRNA-SPLICING FACTOR ATP-DEPENDENT RNA HELICASE DHX16"/>
    <property type="match status" value="1"/>
</dbReference>
<accession>A0A183ECK5</accession>
<reference evidence="12" key="1">
    <citation type="submission" date="2016-06" db="UniProtKB">
        <authorList>
            <consortium name="WormBaseParasite"/>
        </authorList>
    </citation>
    <scope>IDENTIFICATION</scope>
</reference>
<evidence type="ECO:0000313" key="12">
    <source>
        <dbReference type="WBParaSite" id="GPUH_0001872101-mRNA-1"/>
    </source>
</evidence>
<dbReference type="SMART" id="SM00847">
    <property type="entry name" value="HA2"/>
    <property type="match status" value="1"/>
</dbReference>
<dbReference type="InterPro" id="IPR048333">
    <property type="entry name" value="HA2_WH"/>
</dbReference>
<dbReference type="InterPro" id="IPR027417">
    <property type="entry name" value="P-loop_NTPase"/>
</dbReference>
<keyword evidence="5" id="KW-0347">Helicase</keyword>
<comment type="catalytic activity">
    <reaction evidence="8">
        <text>ATP + H2O = ADP + phosphate + H(+)</text>
        <dbReference type="Rhea" id="RHEA:13065"/>
        <dbReference type="ChEBI" id="CHEBI:15377"/>
        <dbReference type="ChEBI" id="CHEBI:15378"/>
        <dbReference type="ChEBI" id="CHEBI:30616"/>
        <dbReference type="ChEBI" id="CHEBI:43474"/>
        <dbReference type="ChEBI" id="CHEBI:456216"/>
        <dbReference type="EC" id="3.6.4.13"/>
    </reaction>
</comment>